<organism evidence="4">
    <name type="scientific">Myxobolus squamalis</name>
    <name type="common">Myxosporean</name>
    <dbReference type="NCBI Taxonomy" id="59785"/>
    <lineage>
        <taxon>Eukaryota</taxon>
        <taxon>Metazoa</taxon>
        <taxon>Cnidaria</taxon>
        <taxon>Myxozoa</taxon>
        <taxon>Myxosporea</taxon>
        <taxon>Bivalvulida</taxon>
        <taxon>Platysporina</taxon>
        <taxon>Myxobolidae</taxon>
        <taxon>Myxobolus</taxon>
    </lineage>
</organism>
<dbReference type="PANTHER" id="PTHR14359:SF6">
    <property type="entry name" value="PHOSPHOPANTOTHENOYLCYSTEINE DECARBOXYLASE"/>
    <property type="match status" value="1"/>
</dbReference>
<dbReference type="GO" id="GO:0010181">
    <property type="term" value="F:FMN binding"/>
    <property type="evidence" value="ECO:0007669"/>
    <property type="project" value="TreeGrafter"/>
</dbReference>
<dbReference type="GO" id="GO:0004633">
    <property type="term" value="F:phosphopantothenoylcysteine decarboxylase activity"/>
    <property type="evidence" value="ECO:0007669"/>
    <property type="project" value="TreeGrafter"/>
</dbReference>
<evidence type="ECO:0000256" key="1">
    <source>
        <dbReference type="ARBA" id="ARBA00022993"/>
    </source>
</evidence>
<feature type="domain" description="Flavoprotein" evidence="3">
    <location>
        <begin position="18"/>
        <end position="190"/>
    </location>
</feature>
<dbReference type="InterPro" id="IPR003382">
    <property type="entry name" value="Flavoprotein"/>
</dbReference>
<evidence type="ECO:0000256" key="2">
    <source>
        <dbReference type="ARBA" id="ARBA00038350"/>
    </source>
</evidence>
<dbReference type="PANTHER" id="PTHR14359">
    <property type="entry name" value="HOMO-OLIGOMERIC FLAVIN CONTAINING CYS DECARBOXYLASE FAMILY"/>
    <property type="match status" value="1"/>
</dbReference>
<reference evidence="4" key="1">
    <citation type="submission" date="2018-11" db="EMBL/GenBank/DDBJ databases">
        <title>Myxobolus squamalis genome and transcriptome.</title>
        <authorList>
            <person name="Yahalomi D."/>
            <person name="Atkinson S.D."/>
            <person name="Neuhof M."/>
            <person name="Chang E.S."/>
            <person name="Philippe H."/>
            <person name="Cartwright P."/>
            <person name="Bartholomew J.L."/>
            <person name="Huchon D."/>
        </authorList>
    </citation>
    <scope>NUCLEOTIDE SEQUENCE</scope>
    <source>
        <strain evidence="4">71B08</strain>
        <tissue evidence="4">Whole</tissue>
    </source>
</reference>
<accession>A0A6B2G6M7</accession>
<dbReference type="Gene3D" id="3.40.50.1950">
    <property type="entry name" value="Flavin prenyltransferase-like"/>
    <property type="match status" value="1"/>
</dbReference>
<dbReference type="GO" id="GO:0071513">
    <property type="term" value="C:phosphopantothenoylcysteine decarboxylase complex"/>
    <property type="evidence" value="ECO:0007669"/>
    <property type="project" value="TreeGrafter"/>
</dbReference>
<dbReference type="InterPro" id="IPR036551">
    <property type="entry name" value="Flavin_trans-like"/>
</dbReference>
<name>A0A6B2G6M7_MYXSQ</name>
<keyword evidence="1" id="KW-0173">Coenzyme A biosynthesis</keyword>
<dbReference type="GO" id="GO:0015937">
    <property type="term" value="P:coenzyme A biosynthetic process"/>
    <property type="evidence" value="ECO:0007669"/>
    <property type="project" value="UniProtKB-KW"/>
</dbReference>
<comment type="similarity">
    <text evidence="2">Belongs to the HFCD (homooligomeric flavin containing Cys decarboxylase) superfamily.</text>
</comment>
<dbReference type="SUPFAM" id="SSF52507">
    <property type="entry name" value="Homo-oligomeric flavin-containing Cys decarboxylases, HFCD"/>
    <property type="match status" value="1"/>
</dbReference>
<protein>
    <submittedName>
        <fullName evidence="4">Phosphopantothenoylcysteine decarboxylase (Trinotate prediction)</fullName>
    </submittedName>
</protein>
<proteinExistence type="inferred from homology"/>
<dbReference type="EMBL" id="GHBR01011212">
    <property type="protein sequence ID" value="NDJ99694.1"/>
    <property type="molecule type" value="Transcribed_RNA"/>
</dbReference>
<dbReference type="Pfam" id="PF02441">
    <property type="entry name" value="Flavoprotein"/>
    <property type="match status" value="1"/>
</dbReference>
<evidence type="ECO:0000259" key="3">
    <source>
        <dbReference type="Pfam" id="PF02441"/>
    </source>
</evidence>
<dbReference type="AlphaFoldDB" id="A0A6B2G6M7"/>
<evidence type="ECO:0000313" key="4">
    <source>
        <dbReference type="EMBL" id="NDJ99694.1"/>
    </source>
</evidence>
<sequence length="194" mass="21582">MRNDYKSMEGFCRIEGFKNILIIVTGSIAAVKVSELVEQLEKNKIIVKIVSTKSGAKFLEPHILEKSFVDSDSFKFWKKIGDPIIHIQLAKWADLVLVAPLDACTLGKISSGICDNLATDIIRAFPVSKPLLFCPAMNTTMYDHPITLIQISLLKSWGYEEVPPISKMLACGDYGMGAMSHVEEIVKVVTHRLN</sequence>